<feature type="non-terminal residue" evidence="1">
    <location>
        <position position="1"/>
    </location>
</feature>
<evidence type="ECO:0000313" key="2">
    <source>
        <dbReference type="Proteomes" id="UP000276215"/>
    </source>
</evidence>
<reference evidence="1 2" key="1">
    <citation type="journal article" date="2018" name="Nat. Ecol. Evol.">
        <title>Pezizomycetes genomes reveal the molecular basis of ectomycorrhizal truffle lifestyle.</title>
        <authorList>
            <person name="Murat C."/>
            <person name="Payen T."/>
            <person name="Noel B."/>
            <person name="Kuo A."/>
            <person name="Morin E."/>
            <person name="Chen J."/>
            <person name="Kohler A."/>
            <person name="Krizsan K."/>
            <person name="Balestrini R."/>
            <person name="Da Silva C."/>
            <person name="Montanini B."/>
            <person name="Hainaut M."/>
            <person name="Levati E."/>
            <person name="Barry K.W."/>
            <person name="Belfiori B."/>
            <person name="Cichocki N."/>
            <person name="Clum A."/>
            <person name="Dockter R.B."/>
            <person name="Fauchery L."/>
            <person name="Guy J."/>
            <person name="Iotti M."/>
            <person name="Le Tacon F."/>
            <person name="Lindquist E.A."/>
            <person name="Lipzen A."/>
            <person name="Malagnac F."/>
            <person name="Mello A."/>
            <person name="Molinier V."/>
            <person name="Miyauchi S."/>
            <person name="Poulain J."/>
            <person name="Riccioni C."/>
            <person name="Rubini A."/>
            <person name="Sitrit Y."/>
            <person name="Splivallo R."/>
            <person name="Traeger S."/>
            <person name="Wang M."/>
            <person name="Zifcakova L."/>
            <person name="Wipf D."/>
            <person name="Zambonelli A."/>
            <person name="Paolocci F."/>
            <person name="Nowrousian M."/>
            <person name="Ottonello S."/>
            <person name="Baldrian P."/>
            <person name="Spatafora J.W."/>
            <person name="Henrissat B."/>
            <person name="Nagy L.G."/>
            <person name="Aury J.M."/>
            <person name="Wincker P."/>
            <person name="Grigoriev I.V."/>
            <person name="Bonfante P."/>
            <person name="Martin F.M."/>
        </authorList>
    </citation>
    <scope>NUCLEOTIDE SEQUENCE [LARGE SCALE GENOMIC DNA]</scope>
    <source>
        <strain evidence="1 2">120613-1</strain>
    </source>
</reference>
<accession>A0A3N4KGJ7</accession>
<gene>
    <name evidence="1" type="ORF">L873DRAFT_1649729</name>
</gene>
<evidence type="ECO:0008006" key="3">
    <source>
        <dbReference type="Google" id="ProtNLM"/>
    </source>
</evidence>
<dbReference type="EMBL" id="ML120355">
    <property type="protein sequence ID" value="RPB04985.1"/>
    <property type="molecule type" value="Genomic_DNA"/>
</dbReference>
<protein>
    <recommendedName>
        <fullName evidence="3">Ankyrin</fullName>
    </recommendedName>
</protein>
<dbReference type="SUPFAM" id="SSF48403">
    <property type="entry name" value="Ankyrin repeat"/>
    <property type="match status" value="1"/>
</dbReference>
<dbReference type="AlphaFoldDB" id="A0A3N4KGJ7"/>
<dbReference type="Gene3D" id="1.25.40.20">
    <property type="entry name" value="Ankyrin repeat-containing domain"/>
    <property type="match status" value="1"/>
</dbReference>
<name>A0A3N4KGJ7_9PEZI</name>
<keyword evidence="2" id="KW-1185">Reference proteome</keyword>
<proteinExistence type="predicted"/>
<organism evidence="1 2">
    <name type="scientific">Choiromyces venosus 120613-1</name>
    <dbReference type="NCBI Taxonomy" id="1336337"/>
    <lineage>
        <taxon>Eukaryota</taxon>
        <taxon>Fungi</taxon>
        <taxon>Dikarya</taxon>
        <taxon>Ascomycota</taxon>
        <taxon>Pezizomycotina</taxon>
        <taxon>Pezizomycetes</taxon>
        <taxon>Pezizales</taxon>
        <taxon>Tuberaceae</taxon>
        <taxon>Choiromyces</taxon>
    </lineage>
</organism>
<evidence type="ECO:0000313" key="1">
    <source>
        <dbReference type="EMBL" id="RPB04985.1"/>
    </source>
</evidence>
<dbReference type="Proteomes" id="UP000276215">
    <property type="component" value="Unassembled WGS sequence"/>
</dbReference>
<feature type="non-terminal residue" evidence="1">
    <location>
        <position position="76"/>
    </location>
</feature>
<sequence>LYLATLCGHEEILRILLAREDVDRNLAVGPGKTRIVKMLLERADVRHNPVEGNGWTPLYRARAQGPKEVVALIESR</sequence>
<dbReference type="InterPro" id="IPR036770">
    <property type="entry name" value="Ankyrin_rpt-contain_sf"/>
</dbReference>